<keyword evidence="3" id="KW-1185">Reference proteome</keyword>
<dbReference type="Proteomes" id="UP000186601">
    <property type="component" value="Unassembled WGS sequence"/>
</dbReference>
<gene>
    <name evidence="2" type="ORF">PHLCEN_2v9323</name>
</gene>
<sequence>KFIDTKDSDLNEEEEEEEEEEERRGGSRRVVRVHMFPITLALHTQLIILIKFQ</sequence>
<feature type="compositionally biased region" description="Acidic residues" evidence="1">
    <location>
        <begin position="10"/>
        <end position="21"/>
    </location>
</feature>
<name>A0A2R6NR40_9APHY</name>
<dbReference type="EMBL" id="MLYV02000929">
    <property type="protein sequence ID" value="PSR75104.1"/>
    <property type="molecule type" value="Genomic_DNA"/>
</dbReference>
<accession>A0A2R6NR40</accession>
<evidence type="ECO:0000256" key="1">
    <source>
        <dbReference type="SAM" id="MobiDB-lite"/>
    </source>
</evidence>
<evidence type="ECO:0000313" key="2">
    <source>
        <dbReference type="EMBL" id="PSR75104.1"/>
    </source>
</evidence>
<comment type="caution">
    <text evidence="2">The sequence shown here is derived from an EMBL/GenBank/DDBJ whole genome shotgun (WGS) entry which is preliminary data.</text>
</comment>
<evidence type="ECO:0000313" key="3">
    <source>
        <dbReference type="Proteomes" id="UP000186601"/>
    </source>
</evidence>
<protein>
    <submittedName>
        <fullName evidence="2">Uncharacterized protein</fullName>
    </submittedName>
</protein>
<reference evidence="2 3" key="1">
    <citation type="submission" date="2018-02" db="EMBL/GenBank/DDBJ databases">
        <title>Genome sequence of the basidiomycete white-rot fungus Phlebia centrifuga.</title>
        <authorList>
            <person name="Granchi Z."/>
            <person name="Peng M."/>
            <person name="de Vries R.P."/>
            <person name="Hilden K."/>
            <person name="Makela M.R."/>
            <person name="Grigoriev I."/>
            <person name="Riley R."/>
        </authorList>
    </citation>
    <scope>NUCLEOTIDE SEQUENCE [LARGE SCALE GENOMIC DNA]</scope>
    <source>
        <strain evidence="2 3">FBCC195</strain>
    </source>
</reference>
<dbReference type="AlphaFoldDB" id="A0A2R6NR40"/>
<proteinExistence type="predicted"/>
<feature type="region of interest" description="Disordered" evidence="1">
    <location>
        <begin position="1"/>
        <end position="27"/>
    </location>
</feature>
<feature type="non-terminal residue" evidence="2">
    <location>
        <position position="1"/>
    </location>
</feature>
<organism evidence="2 3">
    <name type="scientific">Hermanssonia centrifuga</name>
    <dbReference type="NCBI Taxonomy" id="98765"/>
    <lineage>
        <taxon>Eukaryota</taxon>
        <taxon>Fungi</taxon>
        <taxon>Dikarya</taxon>
        <taxon>Basidiomycota</taxon>
        <taxon>Agaricomycotina</taxon>
        <taxon>Agaricomycetes</taxon>
        <taxon>Polyporales</taxon>
        <taxon>Meruliaceae</taxon>
        <taxon>Hermanssonia</taxon>
    </lineage>
</organism>